<keyword evidence="10 12" id="KW-0472">Membrane</keyword>
<evidence type="ECO:0000256" key="12">
    <source>
        <dbReference type="SAM" id="Phobius"/>
    </source>
</evidence>
<keyword evidence="6" id="KW-0677">Repeat</keyword>
<sequence>MVPLFLLLFFLSSRELQQVRSLAESEDASALLAFRSSIRGVRYLPWNMTQSSPCSWLGVICDDKGRVVALKLPGKGLSGTIPSMTLGNLTHLTILSLRFNGFLGALPSDIVKCTNLRSLYLQSNHLSGNIPDFLFQLHNLVNLDLAMNQFSGGIPAQFNDLTRLVTLDIDDNRLEGPIPALKLRHLKKFNVSFNRLNGSVPSSLMSFGTESFLGNSLCGAPLAPCPGGRTSGLALGLIIAIASASLAVFILFHTAIFLFFCKKKSKRGGKFGETNRRTTVESSDSTSKEYSVTIIEPQKPKNRLVFLRDEKMCFGLEDLLRASAEVLGNGSTGTTYKAVFEMGKVVVVKRLRGVDVGEREFVNQMKIIGKMEHENVATPSAYYFSMDEKLLVYDYFPMGSLHGHLKGDVSITLL</sequence>
<name>W1P407_AMBTC</name>
<evidence type="ECO:0000256" key="6">
    <source>
        <dbReference type="ARBA" id="ARBA00022737"/>
    </source>
</evidence>
<evidence type="ECO:0000313" key="15">
    <source>
        <dbReference type="EMBL" id="ERN04617.1"/>
    </source>
</evidence>
<dbReference type="Pfam" id="PF00560">
    <property type="entry name" value="LRR_1"/>
    <property type="match status" value="1"/>
</dbReference>
<evidence type="ECO:0000256" key="3">
    <source>
        <dbReference type="ARBA" id="ARBA00022614"/>
    </source>
</evidence>
<evidence type="ECO:0000259" key="14">
    <source>
        <dbReference type="PROSITE" id="PS50011"/>
    </source>
</evidence>
<dbReference type="PROSITE" id="PS51450">
    <property type="entry name" value="LRR"/>
    <property type="match status" value="1"/>
</dbReference>
<protein>
    <recommendedName>
        <fullName evidence="14">Protein kinase domain-containing protein</fullName>
    </recommendedName>
</protein>
<feature type="domain" description="Protein kinase" evidence="14">
    <location>
        <begin position="321"/>
        <end position="414"/>
    </location>
</feature>
<evidence type="ECO:0000256" key="1">
    <source>
        <dbReference type="ARBA" id="ARBA00004370"/>
    </source>
</evidence>
<feature type="signal peptide" evidence="13">
    <location>
        <begin position="1"/>
        <end position="21"/>
    </location>
</feature>
<dbReference type="eggNOG" id="ENOG502QSFF">
    <property type="taxonomic scope" value="Eukaryota"/>
</dbReference>
<dbReference type="Proteomes" id="UP000017836">
    <property type="component" value="Unassembled WGS sequence"/>
</dbReference>
<dbReference type="FunFam" id="3.30.200.20:FF:000307">
    <property type="entry name" value="pollen receptor-like kinase 1"/>
    <property type="match status" value="1"/>
</dbReference>
<dbReference type="InterPro" id="IPR011009">
    <property type="entry name" value="Kinase-like_dom_sf"/>
</dbReference>
<dbReference type="HOGENOM" id="CLU_000288_92_6_1"/>
<keyword evidence="9 12" id="KW-1133">Transmembrane helix</keyword>
<organism evidence="15 16">
    <name type="scientific">Amborella trichopoda</name>
    <dbReference type="NCBI Taxonomy" id="13333"/>
    <lineage>
        <taxon>Eukaryota</taxon>
        <taxon>Viridiplantae</taxon>
        <taxon>Streptophyta</taxon>
        <taxon>Embryophyta</taxon>
        <taxon>Tracheophyta</taxon>
        <taxon>Spermatophyta</taxon>
        <taxon>Magnoliopsida</taxon>
        <taxon>Amborellales</taxon>
        <taxon>Amborellaceae</taxon>
        <taxon>Amborella</taxon>
    </lineage>
</organism>
<keyword evidence="8 11" id="KW-0067">ATP-binding</keyword>
<feature type="transmembrane region" description="Helical" evidence="12">
    <location>
        <begin position="233"/>
        <end position="260"/>
    </location>
</feature>
<accession>W1P407</accession>
<dbReference type="FunFam" id="3.80.10.10:FF:000234">
    <property type="entry name" value="Probable inactive receptor kinase RLK902"/>
    <property type="match status" value="1"/>
</dbReference>
<keyword evidence="7 11" id="KW-0547">Nucleotide-binding</keyword>
<evidence type="ECO:0000256" key="13">
    <source>
        <dbReference type="SAM" id="SignalP"/>
    </source>
</evidence>
<dbReference type="Pfam" id="PF07714">
    <property type="entry name" value="PK_Tyr_Ser-Thr"/>
    <property type="match status" value="1"/>
</dbReference>
<keyword evidence="3" id="KW-0433">Leucine-rich repeat</keyword>
<keyword evidence="5 13" id="KW-0732">Signal</keyword>
<evidence type="ECO:0000256" key="2">
    <source>
        <dbReference type="ARBA" id="ARBA00022553"/>
    </source>
</evidence>
<gene>
    <name evidence="15" type="ORF">AMTR_s00075p00179970</name>
</gene>
<proteinExistence type="predicted"/>
<evidence type="ECO:0000256" key="11">
    <source>
        <dbReference type="PROSITE-ProRule" id="PRU10141"/>
    </source>
</evidence>
<dbReference type="InterPro" id="IPR050994">
    <property type="entry name" value="At_inactive_RLKs"/>
</dbReference>
<dbReference type="Pfam" id="PF13855">
    <property type="entry name" value="LRR_8"/>
    <property type="match status" value="1"/>
</dbReference>
<dbReference type="InterPro" id="IPR000719">
    <property type="entry name" value="Prot_kinase_dom"/>
</dbReference>
<reference evidence="16" key="1">
    <citation type="journal article" date="2013" name="Science">
        <title>The Amborella genome and the evolution of flowering plants.</title>
        <authorList>
            <consortium name="Amborella Genome Project"/>
        </authorList>
    </citation>
    <scope>NUCLEOTIDE SEQUENCE [LARGE SCALE GENOMIC DNA]</scope>
</reference>
<dbReference type="GO" id="GO:0005524">
    <property type="term" value="F:ATP binding"/>
    <property type="evidence" value="ECO:0007669"/>
    <property type="project" value="UniProtKB-UniRule"/>
</dbReference>
<dbReference type="SUPFAM" id="SSF52058">
    <property type="entry name" value="L domain-like"/>
    <property type="match status" value="1"/>
</dbReference>
<dbReference type="InterPro" id="IPR013210">
    <property type="entry name" value="LRR_N_plant-typ"/>
</dbReference>
<evidence type="ECO:0000256" key="4">
    <source>
        <dbReference type="ARBA" id="ARBA00022692"/>
    </source>
</evidence>
<comment type="subcellular location">
    <subcellularLocation>
        <location evidence="1">Membrane</location>
    </subcellularLocation>
</comment>
<dbReference type="InterPro" id="IPR017441">
    <property type="entry name" value="Protein_kinase_ATP_BS"/>
</dbReference>
<dbReference type="Pfam" id="PF08263">
    <property type="entry name" value="LRRNT_2"/>
    <property type="match status" value="1"/>
</dbReference>
<dbReference type="InterPro" id="IPR001245">
    <property type="entry name" value="Ser-Thr/Tyr_kinase_cat_dom"/>
</dbReference>
<dbReference type="InterPro" id="IPR001611">
    <property type="entry name" value="Leu-rich_rpt"/>
</dbReference>
<keyword evidence="2" id="KW-0597">Phosphoprotein</keyword>
<dbReference type="PROSITE" id="PS00107">
    <property type="entry name" value="PROTEIN_KINASE_ATP"/>
    <property type="match status" value="1"/>
</dbReference>
<dbReference type="EMBL" id="KI394195">
    <property type="protein sequence ID" value="ERN04617.1"/>
    <property type="molecule type" value="Genomic_DNA"/>
</dbReference>
<dbReference type="OMA" id="KMEHENV"/>
<evidence type="ECO:0000256" key="10">
    <source>
        <dbReference type="ARBA" id="ARBA00023136"/>
    </source>
</evidence>
<keyword evidence="4 12" id="KW-0812">Transmembrane</keyword>
<dbReference type="AlphaFoldDB" id="W1P407"/>
<dbReference type="PANTHER" id="PTHR48010">
    <property type="entry name" value="OS05G0588300 PROTEIN"/>
    <property type="match status" value="1"/>
</dbReference>
<feature type="chain" id="PRO_5004807078" description="Protein kinase domain-containing protein" evidence="13">
    <location>
        <begin position="22"/>
        <end position="414"/>
    </location>
</feature>
<dbReference type="InterPro" id="IPR032675">
    <property type="entry name" value="LRR_dom_sf"/>
</dbReference>
<evidence type="ECO:0000256" key="7">
    <source>
        <dbReference type="ARBA" id="ARBA00022741"/>
    </source>
</evidence>
<evidence type="ECO:0000256" key="8">
    <source>
        <dbReference type="ARBA" id="ARBA00022840"/>
    </source>
</evidence>
<dbReference type="Gene3D" id="3.30.200.20">
    <property type="entry name" value="Phosphorylase Kinase, domain 1"/>
    <property type="match status" value="1"/>
</dbReference>
<dbReference type="GO" id="GO:0004672">
    <property type="term" value="F:protein kinase activity"/>
    <property type="evidence" value="ECO:0007669"/>
    <property type="project" value="InterPro"/>
</dbReference>
<evidence type="ECO:0000256" key="9">
    <source>
        <dbReference type="ARBA" id="ARBA00022989"/>
    </source>
</evidence>
<dbReference type="Gene3D" id="3.80.10.10">
    <property type="entry name" value="Ribonuclease Inhibitor"/>
    <property type="match status" value="2"/>
</dbReference>
<dbReference type="Gramene" id="ERN04617">
    <property type="protein sequence ID" value="ERN04617"/>
    <property type="gene ID" value="AMTR_s00075p00179970"/>
</dbReference>
<dbReference type="PANTHER" id="PTHR48010:SF76">
    <property type="entry name" value="INACTIVE RECEPTOR KINASE RLK902-RELATED"/>
    <property type="match status" value="1"/>
</dbReference>
<keyword evidence="16" id="KW-1185">Reference proteome</keyword>
<dbReference type="SUPFAM" id="SSF56112">
    <property type="entry name" value="Protein kinase-like (PK-like)"/>
    <property type="match status" value="1"/>
</dbReference>
<feature type="binding site" evidence="11">
    <location>
        <position position="349"/>
    </location>
    <ligand>
        <name>ATP</name>
        <dbReference type="ChEBI" id="CHEBI:30616"/>
    </ligand>
</feature>
<evidence type="ECO:0000256" key="5">
    <source>
        <dbReference type="ARBA" id="ARBA00022729"/>
    </source>
</evidence>
<dbReference type="STRING" id="13333.W1P407"/>
<evidence type="ECO:0000313" key="16">
    <source>
        <dbReference type="Proteomes" id="UP000017836"/>
    </source>
</evidence>
<dbReference type="PROSITE" id="PS50011">
    <property type="entry name" value="PROTEIN_KINASE_DOM"/>
    <property type="match status" value="1"/>
</dbReference>
<dbReference type="GO" id="GO:0016020">
    <property type="term" value="C:membrane"/>
    <property type="evidence" value="ECO:0007669"/>
    <property type="project" value="UniProtKB-SubCell"/>
</dbReference>